<evidence type="ECO:0000256" key="1">
    <source>
        <dbReference type="ARBA" id="ARBA00038215"/>
    </source>
</evidence>
<evidence type="ECO:0000313" key="3">
    <source>
        <dbReference type="EMBL" id="CZT48909.1"/>
    </source>
</evidence>
<dbReference type="AlphaFoldDB" id="A0A1E1MIH1"/>
<comment type="similarity">
    <text evidence="1">Belongs to the peptidase S12 family.</text>
</comment>
<evidence type="ECO:0000313" key="4">
    <source>
        <dbReference type="Proteomes" id="UP000177625"/>
    </source>
</evidence>
<dbReference type="Pfam" id="PF00144">
    <property type="entry name" value="Beta-lactamase"/>
    <property type="match status" value="1"/>
</dbReference>
<protein>
    <recommendedName>
        <fullName evidence="2">Beta-lactamase-related domain-containing protein</fullName>
    </recommendedName>
</protein>
<dbReference type="InterPro" id="IPR001466">
    <property type="entry name" value="Beta-lactam-related"/>
</dbReference>
<dbReference type="Gene3D" id="3.40.710.10">
    <property type="entry name" value="DD-peptidase/beta-lactamase superfamily"/>
    <property type="match status" value="2"/>
</dbReference>
<name>A0A1E1MIH1_RHYSE</name>
<dbReference type="EMBL" id="FJVC01000355">
    <property type="protein sequence ID" value="CZT48909.1"/>
    <property type="molecule type" value="Genomic_DNA"/>
</dbReference>
<reference evidence="4" key="1">
    <citation type="submission" date="2016-03" db="EMBL/GenBank/DDBJ databases">
        <authorList>
            <person name="Guldener U."/>
        </authorList>
    </citation>
    <scope>NUCLEOTIDE SEQUENCE [LARGE SCALE GENOMIC DNA]</scope>
</reference>
<dbReference type="PANTHER" id="PTHR46825">
    <property type="entry name" value="D-ALANYL-D-ALANINE-CARBOXYPEPTIDASE/ENDOPEPTIDASE AMPH"/>
    <property type="match status" value="1"/>
</dbReference>
<evidence type="ECO:0000259" key="2">
    <source>
        <dbReference type="Pfam" id="PF00144"/>
    </source>
</evidence>
<accession>A0A1E1MIH1</accession>
<dbReference type="SUPFAM" id="SSF56601">
    <property type="entry name" value="beta-lactamase/transpeptidase-like"/>
    <property type="match status" value="1"/>
</dbReference>
<sequence length="494" mass="54652">MAKVQEHLAALQTTIELILKISGSAGASVGVISNGESHDSHYGFMDHRLTRRPDVDTLYGIGSLSKSMLAQTFANLVAKKVVSWNEHYNCSILDLLSMRSGLPTFNNLWYQGNSSPLVSRSSLMSMVNGMQTRFPLRSDWRYTNWGYAVAARACSNHWEWFAQLWLQNGERTAMLLRGSWDYRSMLPITSQKIDSATIIGAAGGMCSSTRELLLHYGGLVAALKQEIDGTKIDSPVFNGLATLYQGHIAAGQKVETSTQYTLGWVKGCLPGRVGLLSENAGLLEEAPLLGKDTKPQVLFTHTGSLAGFTTTAILLPEMRSAIVVLVNTKASCDSSDFIASAVLEKLVGGTRDHDFVQMARSAMEKSSYRYAEQNAYQITYKTTYPYLNPSHLYFTDRVTNNSSTTKIQHIFSQSHISPASSMDGPNHGEAATTDSVCDTRHYDTRHQPWIAILNKLKGDKAAPTESDDKMETFTDVEAPKMFTYEERVYYNHSS</sequence>
<feature type="domain" description="Beta-lactamase-related" evidence="2">
    <location>
        <begin position="22"/>
        <end position="331"/>
    </location>
</feature>
<dbReference type="InterPro" id="IPR050491">
    <property type="entry name" value="AmpC-like"/>
</dbReference>
<dbReference type="PANTHER" id="PTHR46825:SF14">
    <property type="entry name" value="BETA-LACTAMASE-RELATED DOMAIN-CONTAINING PROTEIN"/>
    <property type="match status" value="1"/>
</dbReference>
<keyword evidence="4" id="KW-1185">Reference proteome</keyword>
<dbReference type="Proteomes" id="UP000177625">
    <property type="component" value="Unassembled WGS sequence"/>
</dbReference>
<organism evidence="3 4">
    <name type="scientific">Rhynchosporium secalis</name>
    <name type="common">Barley scald fungus</name>
    <dbReference type="NCBI Taxonomy" id="38038"/>
    <lineage>
        <taxon>Eukaryota</taxon>
        <taxon>Fungi</taxon>
        <taxon>Dikarya</taxon>
        <taxon>Ascomycota</taxon>
        <taxon>Pezizomycotina</taxon>
        <taxon>Leotiomycetes</taxon>
        <taxon>Helotiales</taxon>
        <taxon>Ploettnerulaceae</taxon>
        <taxon>Rhynchosporium</taxon>
    </lineage>
</organism>
<proteinExistence type="inferred from homology"/>
<gene>
    <name evidence="3" type="ORF">RSE6_09678</name>
</gene>
<dbReference type="InterPro" id="IPR012338">
    <property type="entry name" value="Beta-lactam/transpept-like"/>
</dbReference>